<reference evidence="2" key="2">
    <citation type="submission" date="2021-08" db="EMBL/GenBank/DDBJ databases">
        <authorList>
            <person name="Gostincar C."/>
            <person name="Sun X."/>
            <person name="Song Z."/>
            <person name="Gunde-Cimerman N."/>
        </authorList>
    </citation>
    <scope>NUCLEOTIDE SEQUENCE</scope>
    <source>
        <strain evidence="2">EXF-9911</strain>
    </source>
</reference>
<organism evidence="2 3">
    <name type="scientific">Aureobasidium melanogenum</name>
    <name type="common">Aureobasidium pullulans var. melanogenum</name>
    <dbReference type="NCBI Taxonomy" id="46634"/>
    <lineage>
        <taxon>Eukaryota</taxon>
        <taxon>Fungi</taxon>
        <taxon>Dikarya</taxon>
        <taxon>Ascomycota</taxon>
        <taxon>Pezizomycotina</taxon>
        <taxon>Dothideomycetes</taxon>
        <taxon>Dothideomycetidae</taxon>
        <taxon>Dothideales</taxon>
        <taxon>Saccotheciaceae</taxon>
        <taxon>Aureobasidium</taxon>
    </lineage>
</organism>
<evidence type="ECO:0000313" key="3">
    <source>
        <dbReference type="Proteomes" id="UP000779574"/>
    </source>
</evidence>
<feature type="compositionally biased region" description="Basic residues" evidence="1">
    <location>
        <begin position="241"/>
        <end position="254"/>
    </location>
</feature>
<feature type="compositionally biased region" description="Basic residues" evidence="1">
    <location>
        <begin position="423"/>
        <end position="432"/>
    </location>
</feature>
<dbReference type="Proteomes" id="UP000779574">
    <property type="component" value="Unassembled WGS sequence"/>
</dbReference>
<dbReference type="EMBL" id="JAHFXF010000121">
    <property type="protein sequence ID" value="KAG9695766.1"/>
    <property type="molecule type" value="Genomic_DNA"/>
</dbReference>
<feature type="compositionally biased region" description="Polar residues" evidence="1">
    <location>
        <begin position="458"/>
        <end position="471"/>
    </location>
</feature>
<feature type="compositionally biased region" description="Basic and acidic residues" evidence="1">
    <location>
        <begin position="405"/>
        <end position="422"/>
    </location>
</feature>
<reference evidence="2" key="1">
    <citation type="journal article" date="2021" name="J Fungi (Basel)">
        <title>Virulence traits and population genomics of the black yeast Aureobasidium melanogenum.</title>
        <authorList>
            <person name="Cernosa A."/>
            <person name="Sun X."/>
            <person name="Gostincar C."/>
            <person name="Fang C."/>
            <person name="Gunde-Cimerman N."/>
            <person name="Song Z."/>
        </authorList>
    </citation>
    <scope>NUCLEOTIDE SEQUENCE</scope>
    <source>
        <strain evidence="2">EXF-9911</strain>
    </source>
</reference>
<proteinExistence type="predicted"/>
<name>A0A9P8EQG9_AURME</name>
<evidence type="ECO:0000256" key="1">
    <source>
        <dbReference type="SAM" id="MobiDB-lite"/>
    </source>
</evidence>
<dbReference type="OrthoDB" id="3934021at2759"/>
<feature type="non-terminal residue" evidence="2">
    <location>
        <position position="595"/>
    </location>
</feature>
<gene>
    <name evidence="2" type="ORF">KCU76_g4235</name>
</gene>
<feature type="region of interest" description="Disordered" evidence="1">
    <location>
        <begin position="1"/>
        <end position="41"/>
    </location>
</feature>
<comment type="caution">
    <text evidence="2">The sequence shown here is derived from an EMBL/GenBank/DDBJ whole genome shotgun (WGS) entry which is preliminary data.</text>
</comment>
<feature type="region of interest" description="Disordered" evidence="1">
    <location>
        <begin position="394"/>
        <end position="472"/>
    </location>
</feature>
<evidence type="ECO:0000313" key="2">
    <source>
        <dbReference type="EMBL" id="KAG9695766.1"/>
    </source>
</evidence>
<dbReference type="AlphaFoldDB" id="A0A9P8EQG9"/>
<sequence>MELDIAPPPCSGAETVSQKSRPIRDSATGSEVTIDDRGRSTRYSSILRTSHGLSPDHSLSPASSRARLDAATTSKLLSAVTPVDSNIMGLGITFDDEPSPTISTKSFNDGSLRNSKIGSHMGPTLKQPDLTTIQNKAQNTEARNSLVSASKASSGAAIPLQNNHSKAPIVGTSASGPPRWPSGVTGLGNTILGPRCPRISNASSSPLIPQHDTPDHNHNIILSVHATSSNDLPFVAPQSRKPSRAIRTSTKRKPTSPPSGTGLSAKLAKVSVNPIHAQPPTVKREDEQAPKRFGPRRLGPSETEKRAKAARLWQAEQEKTNQQMERTITCGGVLIDETGSYIGKQHRVQERPQPLNTDPTRQGCIEVASRSPETNKVIGYACDSTDKAPRLSVEQDGELGASHKSQKDFELARQRGRPEGRTTKLHQPRVRKQISQEPPQPDTTNTQRGRHALPSAIKTPTSTSISNSKRVSFTHPPHLDHLTNQFLTLLDPYTRLHHSCAAVRPLRLIHSSLSSAPPTATALTTALKDTQELLKVLSNHQLATLAKLEGMKEELEKVGMDSVVCEAKKRVVDTEGDVRKLGEWMGECGYFGDEV</sequence>
<accession>A0A9P8EQG9</accession>
<feature type="compositionally biased region" description="Pro residues" evidence="1">
    <location>
        <begin position="1"/>
        <end position="10"/>
    </location>
</feature>
<protein>
    <submittedName>
        <fullName evidence="2">Uncharacterized protein</fullName>
    </submittedName>
</protein>
<feature type="compositionally biased region" description="Polar residues" evidence="1">
    <location>
        <begin position="433"/>
        <end position="447"/>
    </location>
</feature>
<feature type="region of interest" description="Disordered" evidence="1">
    <location>
        <begin position="231"/>
        <end position="304"/>
    </location>
</feature>